<evidence type="ECO:0000256" key="7">
    <source>
        <dbReference type="ARBA" id="ARBA00022781"/>
    </source>
</evidence>
<dbReference type="GO" id="GO:0046961">
    <property type="term" value="F:proton-transporting ATPase activity, rotational mechanism"/>
    <property type="evidence" value="ECO:0007669"/>
    <property type="project" value="TreeGrafter"/>
</dbReference>
<dbReference type="RefSeq" id="WP_019175435.1">
    <property type="nucleotide sequence ID" value="NZ_JAKRCZ010000001.1"/>
</dbReference>
<evidence type="ECO:0000313" key="17">
    <source>
        <dbReference type="EMBL" id="KXZ58359.1"/>
    </source>
</evidence>
<dbReference type="InterPro" id="IPR028987">
    <property type="entry name" value="ATP_synth_B-like_membr_sf"/>
</dbReference>
<evidence type="ECO:0000256" key="9">
    <source>
        <dbReference type="ARBA" id="ARBA00023065"/>
    </source>
</evidence>
<keyword evidence="3 14" id="KW-0813">Transport</keyword>
<sequence length="184" mass="20016">MTPTTFIAAGASDQNPMIPAVYDIVWSLVCFVIILLVFWKLILPKFKEVLDERSRLIQGGIEKAERAQAEADAALEEYRMQLAEGRAEAARLRAEAQEDGAQIIADMKQQANEEAERIISTAKAQIAAERQAAMISLRSEVGSLATDLASRIVGESLQDDARSNGVVDRFIADLEAQAPAGKDA</sequence>
<keyword evidence="11 14" id="KW-0066">ATP synthesis</keyword>
<keyword evidence="5 14" id="KW-0138">CF(0)</keyword>
<accession>A0A150H8D3</accession>
<evidence type="ECO:0000256" key="5">
    <source>
        <dbReference type="ARBA" id="ARBA00022547"/>
    </source>
</evidence>
<dbReference type="InterPro" id="IPR050059">
    <property type="entry name" value="ATP_synthase_B_chain"/>
</dbReference>
<protein>
    <recommendedName>
        <fullName evidence="14">ATP synthase subunit b</fullName>
    </recommendedName>
    <alternativeName>
        <fullName evidence="14">ATP synthase F(0) sector subunit b</fullName>
    </alternativeName>
    <alternativeName>
        <fullName evidence="14">ATPase subunit I</fullName>
    </alternativeName>
    <alternativeName>
        <fullName evidence="14">F-type ATPase subunit b</fullName>
        <shortName evidence="14">F-ATPase subunit b</shortName>
    </alternativeName>
</protein>
<comment type="subunit">
    <text evidence="13 14">F-type ATPases have 2 components, F(1) - the catalytic core - and F(0) - the membrane proton channel. F(1) has five subunits: alpha(3), beta(3), gamma(1), delta(1), epsilon(1). F(0) has three main subunits: a(1), b(2) and c(10-14). The alpha and beta chains form an alternating ring which encloses part of the gamma chain. F(1) is attached to F(0) by a central stalk formed by the gamma and epsilon chains, while a peripheral stalk is formed by the delta and b chains.</text>
</comment>
<dbReference type="NCBIfam" id="TIGR01144">
    <property type="entry name" value="ATP_synt_b"/>
    <property type="match status" value="1"/>
</dbReference>
<dbReference type="CDD" id="cd06503">
    <property type="entry name" value="ATP-synt_Fo_b"/>
    <property type="match status" value="1"/>
</dbReference>
<dbReference type="GO" id="GO:0045259">
    <property type="term" value="C:proton-transporting ATP synthase complex"/>
    <property type="evidence" value="ECO:0007669"/>
    <property type="project" value="UniProtKB-KW"/>
</dbReference>
<dbReference type="Gene3D" id="1.20.5.620">
    <property type="entry name" value="F1F0 ATP synthase subunit B, membrane domain"/>
    <property type="match status" value="1"/>
</dbReference>
<evidence type="ECO:0000256" key="6">
    <source>
        <dbReference type="ARBA" id="ARBA00022692"/>
    </source>
</evidence>
<keyword evidence="10 14" id="KW-0472">Membrane</keyword>
<dbReference type="Proteomes" id="UP000243589">
    <property type="component" value="Unassembled WGS sequence"/>
</dbReference>
<evidence type="ECO:0000256" key="11">
    <source>
        <dbReference type="ARBA" id="ARBA00023310"/>
    </source>
</evidence>
<keyword evidence="4 14" id="KW-1003">Cell membrane</keyword>
<dbReference type="GO" id="GO:0005886">
    <property type="term" value="C:plasma membrane"/>
    <property type="evidence" value="ECO:0007669"/>
    <property type="project" value="UniProtKB-SubCell"/>
</dbReference>
<comment type="subcellular location">
    <subcellularLocation>
        <location evidence="1 14">Cell membrane</location>
        <topology evidence="1 14">Single-pass membrane protein</topology>
    </subcellularLocation>
</comment>
<dbReference type="HAMAP" id="MF_01398">
    <property type="entry name" value="ATP_synth_b_bprime"/>
    <property type="match status" value="1"/>
</dbReference>
<evidence type="ECO:0000313" key="18">
    <source>
        <dbReference type="Proteomes" id="UP000243589"/>
    </source>
</evidence>
<evidence type="ECO:0000256" key="12">
    <source>
        <dbReference type="ARBA" id="ARBA00025198"/>
    </source>
</evidence>
<evidence type="ECO:0000256" key="1">
    <source>
        <dbReference type="ARBA" id="ARBA00004162"/>
    </source>
</evidence>
<feature type="transmembrane region" description="Helical" evidence="14">
    <location>
        <begin position="24"/>
        <end position="43"/>
    </location>
</feature>
<gene>
    <name evidence="14 17" type="primary">atpF</name>
    <name evidence="17" type="ORF">Bravens_01406</name>
</gene>
<dbReference type="AlphaFoldDB" id="A0A150H8D3"/>
<keyword evidence="8 14" id="KW-1133">Transmembrane helix</keyword>
<proteinExistence type="inferred from homology"/>
<keyword evidence="18" id="KW-1185">Reference proteome</keyword>
<reference evidence="17 18" key="1">
    <citation type="submission" date="2016-01" db="EMBL/GenBank/DDBJ databases">
        <title>Use of Whole Genome Sequencing to ascertain that Brevibacterium massiliense (Roux, Raoult 2009) is a later heterotypic synonym of Brevibacterium ravenspurgense (Mages 2008).</title>
        <authorList>
            <person name="Bernier A.-M."/>
            <person name="Burdz T."/>
            <person name="Huynh C."/>
            <person name="Pachecho A.L."/>
            <person name="Wiebe D."/>
            <person name="Bonner C."/>
            <person name="Bernard K."/>
        </authorList>
    </citation>
    <scope>NUCLEOTIDE SEQUENCE [LARGE SCALE GENOMIC DNA]</scope>
    <source>
        <strain evidence="17 18">CCUG56047</strain>
    </source>
</reference>
<evidence type="ECO:0000256" key="4">
    <source>
        <dbReference type="ARBA" id="ARBA00022475"/>
    </source>
</evidence>
<evidence type="ECO:0000256" key="8">
    <source>
        <dbReference type="ARBA" id="ARBA00022989"/>
    </source>
</evidence>
<evidence type="ECO:0000256" key="2">
    <source>
        <dbReference type="ARBA" id="ARBA00005513"/>
    </source>
</evidence>
<comment type="similarity">
    <text evidence="2 14 15">Belongs to the ATPase B chain family.</text>
</comment>
<dbReference type="SUPFAM" id="SSF81573">
    <property type="entry name" value="F1F0 ATP synthase subunit B, membrane domain"/>
    <property type="match status" value="1"/>
</dbReference>
<dbReference type="EMBL" id="LQQC01000010">
    <property type="protein sequence ID" value="KXZ58359.1"/>
    <property type="molecule type" value="Genomic_DNA"/>
</dbReference>
<keyword evidence="6 14" id="KW-0812">Transmembrane</keyword>
<dbReference type="GO" id="GO:0046933">
    <property type="term" value="F:proton-transporting ATP synthase activity, rotational mechanism"/>
    <property type="evidence" value="ECO:0007669"/>
    <property type="project" value="UniProtKB-UniRule"/>
</dbReference>
<comment type="function">
    <text evidence="14">Component of the F(0) channel, it forms part of the peripheral stalk, linking F(1) to F(0).</text>
</comment>
<keyword evidence="9 14" id="KW-0406">Ion transport</keyword>
<comment type="function">
    <text evidence="12 14">F(1)F(0) ATP synthase produces ATP from ADP in the presence of a proton or sodium gradient. F-type ATPases consist of two structural domains, F(1) containing the extramembraneous catalytic core and F(0) containing the membrane proton channel, linked together by a central stalk and a peripheral stalk. During catalysis, ATP synthesis in the catalytic domain of F(1) is coupled via a rotary mechanism of the central stalk subunits to proton translocation.</text>
</comment>
<evidence type="ECO:0000256" key="16">
    <source>
        <dbReference type="SAM" id="Coils"/>
    </source>
</evidence>
<dbReference type="PATRIC" id="fig|479117.4.peg.1395"/>
<comment type="caution">
    <text evidence="17">The sequence shown here is derived from an EMBL/GenBank/DDBJ whole genome shotgun (WGS) entry which is preliminary data.</text>
</comment>
<keyword evidence="7 14" id="KW-0375">Hydrogen ion transport</keyword>
<evidence type="ECO:0000256" key="14">
    <source>
        <dbReference type="HAMAP-Rule" id="MF_01398"/>
    </source>
</evidence>
<dbReference type="InterPro" id="IPR002146">
    <property type="entry name" value="ATP_synth_b/b'su_bac/chlpt"/>
</dbReference>
<keyword evidence="16" id="KW-0175">Coiled coil</keyword>
<evidence type="ECO:0000256" key="3">
    <source>
        <dbReference type="ARBA" id="ARBA00022448"/>
    </source>
</evidence>
<feature type="coiled-coil region" evidence="16">
    <location>
        <begin position="57"/>
        <end position="132"/>
    </location>
</feature>
<evidence type="ECO:0000256" key="10">
    <source>
        <dbReference type="ARBA" id="ARBA00023136"/>
    </source>
</evidence>
<dbReference type="InterPro" id="IPR005864">
    <property type="entry name" value="ATP_synth_F0_bsu_bac"/>
</dbReference>
<name>A0A150H8D3_9MICO</name>
<dbReference type="NCBIfam" id="NF004412">
    <property type="entry name" value="PRK05759.1-3"/>
    <property type="match status" value="1"/>
</dbReference>
<dbReference type="PANTHER" id="PTHR33445:SF1">
    <property type="entry name" value="ATP SYNTHASE SUBUNIT B"/>
    <property type="match status" value="1"/>
</dbReference>
<dbReference type="PANTHER" id="PTHR33445">
    <property type="entry name" value="ATP SYNTHASE SUBUNIT B', CHLOROPLASTIC"/>
    <property type="match status" value="1"/>
</dbReference>
<evidence type="ECO:0000256" key="15">
    <source>
        <dbReference type="RuleBase" id="RU003848"/>
    </source>
</evidence>
<evidence type="ECO:0000256" key="13">
    <source>
        <dbReference type="ARBA" id="ARBA00025830"/>
    </source>
</evidence>
<organism evidence="17 18">
    <name type="scientific">Brevibacterium ravenspurgense</name>
    <dbReference type="NCBI Taxonomy" id="479117"/>
    <lineage>
        <taxon>Bacteria</taxon>
        <taxon>Bacillati</taxon>
        <taxon>Actinomycetota</taxon>
        <taxon>Actinomycetes</taxon>
        <taxon>Micrococcales</taxon>
        <taxon>Brevibacteriaceae</taxon>
        <taxon>Brevibacterium</taxon>
    </lineage>
</organism>
<dbReference type="Pfam" id="PF00430">
    <property type="entry name" value="ATP-synt_B"/>
    <property type="match status" value="1"/>
</dbReference>